<organism evidence="1 2">
    <name type="scientific">Cichorium intybus</name>
    <name type="common">Chicory</name>
    <dbReference type="NCBI Taxonomy" id="13427"/>
    <lineage>
        <taxon>Eukaryota</taxon>
        <taxon>Viridiplantae</taxon>
        <taxon>Streptophyta</taxon>
        <taxon>Embryophyta</taxon>
        <taxon>Tracheophyta</taxon>
        <taxon>Spermatophyta</taxon>
        <taxon>Magnoliopsida</taxon>
        <taxon>eudicotyledons</taxon>
        <taxon>Gunneridae</taxon>
        <taxon>Pentapetalae</taxon>
        <taxon>asterids</taxon>
        <taxon>campanulids</taxon>
        <taxon>Asterales</taxon>
        <taxon>Asteraceae</taxon>
        <taxon>Cichorioideae</taxon>
        <taxon>Cichorieae</taxon>
        <taxon>Cichoriinae</taxon>
        <taxon>Cichorium</taxon>
    </lineage>
</organism>
<dbReference type="EMBL" id="CM042012">
    <property type="protein sequence ID" value="KAI3750030.1"/>
    <property type="molecule type" value="Genomic_DNA"/>
</dbReference>
<sequence>MPANPQKQLQRAPHVFSKVLQLPLQSDADVLIEDRSDCFRFIANIKNNAFSGQVKAHALKLHPEVTKVVVRGGNDGGEGELSLDKLDVDDWRFTLPETARPELATAFFDVKQGLDH</sequence>
<keyword evidence="2" id="KW-1185">Reference proteome</keyword>
<comment type="caution">
    <text evidence="1">The sequence shown here is derived from an EMBL/GenBank/DDBJ whole genome shotgun (WGS) entry which is preliminary data.</text>
</comment>
<reference evidence="1 2" key="2">
    <citation type="journal article" date="2022" name="Mol. Ecol. Resour.">
        <title>The genomes of chicory, endive, great burdock and yacon provide insights into Asteraceae paleo-polyploidization history and plant inulin production.</title>
        <authorList>
            <person name="Fan W."/>
            <person name="Wang S."/>
            <person name="Wang H."/>
            <person name="Wang A."/>
            <person name="Jiang F."/>
            <person name="Liu H."/>
            <person name="Zhao H."/>
            <person name="Xu D."/>
            <person name="Zhang Y."/>
        </authorList>
    </citation>
    <scope>NUCLEOTIDE SEQUENCE [LARGE SCALE GENOMIC DNA]</scope>
    <source>
        <strain evidence="2">cv. Punajuju</strain>
        <tissue evidence="1">Leaves</tissue>
    </source>
</reference>
<name>A0ACB9DTX7_CICIN</name>
<proteinExistence type="predicted"/>
<protein>
    <submittedName>
        <fullName evidence="1">Uncharacterized protein</fullName>
    </submittedName>
</protein>
<gene>
    <name evidence="1" type="ORF">L2E82_20654</name>
</gene>
<accession>A0ACB9DTX7</accession>
<dbReference type="Proteomes" id="UP001055811">
    <property type="component" value="Linkage Group LG04"/>
</dbReference>
<reference evidence="2" key="1">
    <citation type="journal article" date="2022" name="Mol. Ecol. Resour.">
        <title>The genomes of chicory, endive, great burdock and yacon provide insights into Asteraceae palaeo-polyploidization history and plant inulin production.</title>
        <authorList>
            <person name="Fan W."/>
            <person name="Wang S."/>
            <person name="Wang H."/>
            <person name="Wang A."/>
            <person name="Jiang F."/>
            <person name="Liu H."/>
            <person name="Zhao H."/>
            <person name="Xu D."/>
            <person name="Zhang Y."/>
        </authorList>
    </citation>
    <scope>NUCLEOTIDE SEQUENCE [LARGE SCALE GENOMIC DNA]</scope>
    <source>
        <strain evidence="2">cv. Punajuju</strain>
    </source>
</reference>
<evidence type="ECO:0000313" key="2">
    <source>
        <dbReference type="Proteomes" id="UP001055811"/>
    </source>
</evidence>
<evidence type="ECO:0000313" key="1">
    <source>
        <dbReference type="EMBL" id="KAI3750030.1"/>
    </source>
</evidence>